<evidence type="ECO:0000313" key="2">
    <source>
        <dbReference type="Proteomes" id="UP001229251"/>
    </source>
</evidence>
<reference evidence="1" key="1">
    <citation type="submission" date="2023-05" db="EMBL/GenBank/DDBJ databases">
        <title>Cataloging the Phylogenetic Diversity of Human Bladder Bacteria.</title>
        <authorList>
            <person name="Du J."/>
        </authorList>
    </citation>
    <scope>NUCLEOTIDE SEQUENCE</scope>
    <source>
        <strain evidence="1">UMB1231</strain>
    </source>
</reference>
<dbReference type="InterPro" id="IPR023214">
    <property type="entry name" value="HAD_sf"/>
</dbReference>
<keyword evidence="1" id="KW-0378">Hydrolase</keyword>
<dbReference type="SUPFAM" id="SSF56784">
    <property type="entry name" value="HAD-like"/>
    <property type="match status" value="1"/>
</dbReference>
<dbReference type="EMBL" id="JASOOE010000010">
    <property type="protein sequence ID" value="MDK7187493.1"/>
    <property type="molecule type" value="Genomic_DNA"/>
</dbReference>
<proteinExistence type="predicted"/>
<protein>
    <submittedName>
        <fullName evidence="1">HAD hydrolase family protein</fullName>
    </submittedName>
</protein>
<dbReference type="RefSeq" id="WP_285065956.1">
    <property type="nucleotide sequence ID" value="NZ_JASOOE010000010.1"/>
</dbReference>
<name>A0AAJ1Q4G4_9LACT</name>
<dbReference type="GO" id="GO:0016787">
    <property type="term" value="F:hydrolase activity"/>
    <property type="evidence" value="ECO:0007669"/>
    <property type="project" value="UniProtKB-KW"/>
</dbReference>
<dbReference type="Proteomes" id="UP001229251">
    <property type="component" value="Unassembled WGS sequence"/>
</dbReference>
<sequence length="156" mass="17282">MLTYQIPGRDTIELNYLVLDFNGTVAIDGQLIEGVKERLIALSKHIKLYIATADTHGNVRQACQDIPVQIHTFKSQAAAKEKLKLISQLGQDRCVCMGNGYNDLSMIQAAKLSIAVMEEEGLYSQCLLHADLVVKSILDGLDLLLKEDRLRASLRA</sequence>
<dbReference type="InterPro" id="IPR036412">
    <property type="entry name" value="HAD-like_sf"/>
</dbReference>
<comment type="caution">
    <text evidence="1">The sequence shown here is derived from an EMBL/GenBank/DDBJ whole genome shotgun (WGS) entry which is preliminary data.</text>
</comment>
<accession>A0AAJ1Q4G4</accession>
<dbReference type="Pfam" id="PF08282">
    <property type="entry name" value="Hydrolase_3"/>
    <property type="match status" value="1"/>
</dbReference>
<dbReference type="Gene3D" id="3.40.50.1000">
    <property type="entry name" value="HAD superfamily/HAD-like"/>
    <property type="match status" value="1"/>
</dbReference>
<dbReference type="AlphaFoldDB" id="A0AAJ1Q4G4"/>
<gene>
    <name evidence="1" type="ORF">QP433_05820</name>
</gene>
<evidence type="ECO:0000313" key="1">
    <source>
        <dbReference type="EMBL" id="MDK7187493.1"/>
    </source>
</evidence>
<organism evidence="1 2">
    <name type="scientific">Facklamia hominis</name>
    <dbReference type="NCBI Taxonomy" id="178214"/>
    <lineage>
        <taxon>Bacteria</taxon>
        <taxon>Bacillati</taxon>
        <taxon>Bacillota</taxon>
        <taxon>Bacilli</taxon>
        <taxon>Lactobacillales</taxon>
        <taxon>Aerococcaceae</taxon>
        <taxon>Facklamia</taxon>
    </lineage>
</organism>